<proteinExistence type="predicted"/>
<dbReference type="Proteomes" id="UP000887578">
    <property type="component" value="Unplaced"/>
</dbReference>
<sequence>MCLNGIPQTTQETQEEKAPESDIKPKPVKLKYGQQFGDWRIVEKLDEGGFGQVFRVQRVKVSKLCAVCFCVVKYLFGLAE</sequence>
<dbReference type="AlphaFoldDB" id="A0A914RAF6"/>
<organism evidence="2 3">
    <name type="scientific">Panagrolaimus davidi</name>
    <dbReference type="NCBI Taxonomy" id="227884"/>
    <lineage>
        <taxon>Eukaryota</taxon>
        <taxon>Metazoa</taxon>
        <taxon>Ecdysozoa</taxon>
        <taxon>Nematoda</taxon>
        <taxon>Chromadorea</taxon>
        <taxon>Rhabditida</taxon>
        <taxon>Tylenchina</taxon>
        <taxon>Panagrolaimomorpha</taxon>
        <taxon>Panagrolaimoidea</taxon>
        <taxon>Panagrolaimidae</taxon>
        <taxon>Panagrolaimus</taxon>
    </lineage>
</organism>
<dbReference type="Gene3D" id="3.30.200.20">
    <property type="entry name" value="Phosphorylase Kinase, domain 1"/>
    <property type="match status" value="1"/>
</dbReference>
<dbReference type="SUPFAM" id="SSF56112">
    <property type="entry name" value="Protein kinase-like (PK-like)"/>
    <property type="match status" value="1"/>
</dbReference>
<protein>
    <submittedName>
        <fullName evidence="3">Protein kinase domain-containing protein</fullName>
    </submittedName>
</protein>
<feature type="region of interest" description="Disordered" evidence="1">
    <location>
        <begin position="1"/>
        <end position="22"/>
    </location>
</feature>
<dbReference type="WBParaSite" id="PDA_v2.g8609.t1">
    <property type="protein sequence ID" value="PDA_v2.g8609.t1"/>
    <property type="gene ID" value="PDA_v2.g8609"/>
</dbReference>
<accession>A0A914RAF6</accession>
<evidence type="ECO:0000313" key="2">
    <source>
        <dbReference type="Proteomes" id="UP000887578"/>
    </source>
</evidence>
<name>A0A914RAF6_9BILA</name>
<feature type="compositionally biased region" description="Polar residues" evidence="1">
    <location>
        <begin position="1"/>
        <end position="12"/>
    </location>
</feature>
<dbReference type="InterPro" id="IPR011009">
    <property type="entry name" value="Kinase-like_dom_sf"/>
</dbReference>
<keyword evidence="2" id="KW-1185">Reference proteome</keyword>
<evidence type="ECO:0000256" key="1">
    <source>
        <dbReference type="SAM" id="MobiDB-lite"/>
    </source>
</evidence>
<evidence type="ECO:0000313" key="3">
    <source>
        <dbReference type="WBParaSite" id="PDA_v2.g8609.t1"/>
    </source>
</evidence>
<reference evidence="3" key="1">
    <citation type="submission" date="2022-11" db="UniProtKB">
        <authorList>
            <consortium name="WormBaseParasite"/>
        </authorList>
    </citation>
    <scope>IDENTIFICATION</scope>
</reference>